<proteinExistence type="predicted"/>
<name>A0ABT7XU61_9NEIS</name>
<dbReference type="Proteomes" id="UP001168540">
    <property type="component" value="Unassembled WGS sequence"/>
</dbReference>
<sequence length="65" mass="7166">MAMNINGASRCTMREAAGIIQKLIPKAEIHLGDGCWHLDRQGPWDTSESERQLGYTPSHTLESGV</sequence>
<evidence type="ECO:0000313" key="3">
    <source>
        <dbReference type="EMBL" id="MDN0077341.1"/>
    </source>
</evidence>
<organism evidence="3 4">
    <name type="scientific">Crenobacter oryzisoli</name>
    <dbReference type="NCBI Taxonomy" id="3056844"/>
    <lineage>
        <taxon>Bacteria</taxon>
        <taxon>Pseudomonadati</taxon>
        <taxon>Pseudomonadota</taxon>
        <taxon>Betaproteobacteria</taxon>
        <taxon>Neisseriales</taxon>
        <taxon>Neisseriaceae</taxon>
        <taxon>Crenobacter</taxon>
    </lineage>
</organism>
<comment type="caution">
    <text evidence="3">The sequence shown here is derived from an EMBL/GenBank/DDBJ whole genome shotgun (WGS) entry which is preliminary data.</text>
</comment>
<dbReference type="EMBL" id="JAUEDK010000030">
    <property type="protein sequence ID" value="MDN0076332.1"/>
    <property type="molecule type" value="Genomic_DNA"/>
</dbReference>
<feature type="compositionally biased region" description="Polar residues" evidence="1">
    <location>
        <begin position="55"/>
        <end position="65"/>
    </location>
</feature>
<reference evidence="3" key="1">
    <citation type="submission" date="2023-06" db="EMBL/GenBank/DDBJ databases">
        <authorList>
            <person name="Zhang S."/>
        </authorList>
    </citation>
    <scope>NUCLEOTIDE SEQUENCE</scope>
    <source>
        <strain evidence="3">SG2303</strain>
    </source>
</reference>
<feature type="region of interest" description="Disordered" evidence="1">
    <location>
        <begin position="40"/>
        <end position="65"/>
    </location>
</feature>
<evidence type="ECO:0000313" key="2">
    <source>
        <dbReference type="EMBL" id="MDN0076332.1"/>
    </source>
</evidence>
<evidence type="ECO:0000256" key="1">
    <source>
        <dbReference type="SAM" id="MobiDB-lite"/>
    </source>
</evidence>
<dbReference type="EMBL" id="JAUEDK010000063">
    <property type="protein sequence ID" value="MDN0077341.1"/>
    <property type="molecule type" value="Genomic_DNA"/>
</dbReference>
<dbReference type="RefSeq" id="WP_289830986.1">
    <property type="nucleotide sequence ID" value="NZ_JAUEDK010000030.1"/>
</dbReference>
<gene>
    <name evidence="2" type="ORF">QU481_15745</name>
    <name evidence="3" type="ORF">QU481_21145</name>
</gene>
<accession>A0ABT7XU61</accession>
<protein>
    <submittedName>
        <fullName evidence="3">Uncharacterized protein</fullName>
    </submittedName>
</protein>
<evidence type="ECO:0000313" key="4">
    <source>
        <dbReference type="Proteomes" id="UP001168540"/>
    </source>
</evidence>
<keyword evidence="4" id="KW-1185">Reference proteome</keyword>